<evidence type="ECO:0000313" key="1">
    <source>
        <dbReference type="EMBL" id="SOQ39108.1"/>
    </source>
</evidence>
<organism evidence="1">
    <name type="scientific">Spodoptera frugiperda</name>
    <name type="common">Fall armyworm</name>
    <dbReference type="NCBI Taxonomy" id="7108"/>
    <lineage>
        <taxon>Eukaryota</taxon>
        <taxon>Metazoa</taxon>
        <taxon>Ecdysozoa</taxon>
        <taxon>Arthropoda</taxon>
        <taxon>Hexapoda</taxon>
        <taxon>Insecta</taxon>
        <taxon>Pterygota</taxon>
        <taxon>Neoptera</taxon>
        <taxon>Endopterygota</taxon>
        <taxon>Lepidoptera</taxon>
        <taxon>Glossata</taxon>
        <taxon>Ditrysia</taxon>
        <taxon>Noctuoidea</taxon>
        <taxon>Noctuidae</taxon>
        <taxon>Amphipyrinae</taxon>
        <taxon>Spodoptera</taxon>
    </lineage>
</organism>
<dbReference type="AlphaFoldDB" id="A0A2H1VE44"/>
<name>A0A2H1VE44_SPOFR</name>
<gene>
    <name evidence="1" type="ORF">SFRICE_005453</name>
</gene>
<accession>A0A2H1VE44</accession>
<sequence length="88" mass="9793">MTPRPETTICESHKELLRAGIAPATRSVTAGYPATPCSKNIYFFNNVDKSEFGHQPAFCQYIIYKTADKYDASGSVWSKRGTKEVKVS</sequence>
<protein>
    <submittedName>
        <fullName evidence="1">SFRICE_005453</fullName>
    </submittedName>
</protein>
<reference evidence="1" key="1">
    <citation type="submission" date="2016-07" db="EMBL/GenBank/DDBJ databases">
        <authorList>
            <person name="Bretaudeau A."/>
        </authorList>
    </citation>
    <scope>NUCLEOTIDE SEQUENCE</scope>
    <source>
        <strain evidence="1">Rice</strain>
        <tissue evidence="1">Whole body</tissue>
    </source>
</reference>
<proteinExistence type="predicted"/>
<dbReference type="EMBL" id="ODYU01002063">
    <property type="protein sequence ID" value="SOQ39108.1"/>
    <property type="molecule type" value="Genomic_DNA"/>
</dbReference>